<dbReference type="Gene3D" id="3.30.990.10">
    <property type="entry name" value="Formiminotransferase, N-terminal subdomain"/>
    <property type="match status" value="2"/>
</dbReference>
<dbReference type="PANTHER" id="PTHR12234">
    <property type="entry name" value="FORMIMINOTRANSFERASE-CYCLODEAMINASE"/>
    <property type="match status" value="1"/>
</dbReference>
<dbReference type="GO" id="GO:0005542">
    <property type="term" value="F:folic acid binding"/>
    <property type="evidence" value="ECO:0007669"/>
    <property type="project" value="InterPro"/>
</dbReference>
<evidence type="ECO:0000313" key="3">
    <source>
        <dbReference type="EMBL" id="CAA0825103.1"/>
    </source>
</evidence>
<proteinExistence type="predicted"/>
<feature type="region of interest" description="Disordered" evidence="1">
    <location>
        <begin position="131"/>
        <end position="152"/>
    </location>
</feature>
<dbReference type="GO" id="GO:0016740">
    <property type="term" value="F:transferase activity"/>
    <property type="evidence" value="ECO:0007669"/>
    <property type="project" value="InterPro"/>
</dbReference>
<dbReference type="InterPro" id="IPR012886">
    <property type="entry name" value="Formiminotransferase_N"/>
</dbReference>
<dbReference type="SUPFAM" id="SSF55116">
    <property type="entry name" value="Formiminotransferase domain of formiminotransferase-cyclodeaminase"/>
    <property type="match status" value="1"/>
</dbReference>
<evidence type="ECO:0000313" key="4">
    <source>
        <dbReference type="Proteomes" id="UP001153555"/>
    </source>
</evidence>
<dbReference type="AlphaFoldDB" id="A0A9N7RDX5"/>
<comment type="caution">
    <text evidence="3">The sequence shown here is derived from an EMBL/GenBank/DDBJ whole genome shotgun (WGS) entry which is preliminary data.</text>
</comment>
<organism evidence="3 4">
    <name type="scientific">Striga hermonthica</name>
    <name type="common">Purple witchweed</name>
    <name type="synonym">Buchnera hermonthica</name>
    <dbReference type="NCBI Taxonomy" id="68872"/>
    <lineage>
        <taxon>Eukaryota</taxon>
        <taxon>Viridiplantae</taxon>
        <taxon>Streptophyta</taxon>
        <taxon>Embryophyta</taxon>
        <taxon>Tracheophyta</taxon>
        <taxon>Spermatophyta</taxon>
        <taxon>Magnoliopsida</taxon>
        <taxon>eudicotyledons</taxon>
        <taxon>Gunneridae</taxon>
        <taxon>Pentapetalae</taxon>
        <taxon>asterids</taxon>
        <taxon>lamiids</taxon>
        <taxon>Lamiales</taxon>
        <taxon>Orobanchaceae</taxon>
        <taxon>Buchnereae</taxon>
        <taxon>Striga</taxon>
    </lineage>
</organism>
<dbReference type="PANTHER" id="PTHR12234:SF1">
    <property type="entry name" value="FORMIMINOTRANSFERASE N-TERMINAL SUBDOMAIN-CONTAINING PROTEIN"/>
    <property type="match status" value="1"/>
</dbReference>
<dbReference type="InterPro" id="IPR037070">
    <property type="entry name" value="Formiminotransferase_C_sf"/>
</dbReference>
<evidence type="ECO:0000256" key="1">
    <source>
        <dbReference type="SAM" id="MobiDB-lite"/>
    </source>
</evidence>
<protein>
    <recommendedName>
        <fullName evidence="2">Formiminotransferase N-terminal subdomain domain-containing protein</fullName>
    </recommendedName>
</protein>
<dbReference type="Pfam" id="PF07837">
    <property type="entry name" value="FTCD_N"/>
    <property type="match status" value="2"/>
</dbReference>
<gene>
    <name evidence="3" type="ORF">SHERM_21888</name>
</gene>
<feature type="domain" description="Formiminotransferase N-terminal subdomain" evidence="2">
    <location>
        <begin position="5"/>
        <end position="169"/>
    </location>
</feature>
<dbReference type="InterPro" id="IPR022384">
    <property type="entry name" value="FormiminoTrfase_cat_dom_sf"/>
</dbReference>
<dbReference type="InterPro" id="IPR037064">
    <property type="entry name" value="Formiminotransferase_N_sf"/>
</dbReference>
<keyword evidence="4" id="KW-1185">Reference proteome</keyword>
<dbReference type="Proteomes" id="UP001153555">
    <property type="component" value="Unassembled WGS sequence"/>
</dbReference>
<dbReference type="EMBL" id="CACSLK010026072">
    <property type="protein sequence ID" value="CAA0825103.1"/>
    <property type="molecule type" value="Genomic_DNA"/>
</dbReference>
<reference evidence="3" key="1">
    <citation type="submission" date="2019-12" db="EMBL/GenBank/DDBJ databases">
        <authorList>
            <person name="Scholes J."/>
        </authorList>
    </citation>
    <scope>NUCLEOTIDE SEQUENCE</scope>
</reference>
<dbReference type="SMART" id="SM01222">
    <property type="entry name" value="FTCD_N"/>
    <property type="match status" value="1"/>
</dbReference>
<dbReference type="OrthoDB" id="48036at2759"/>
<name>A0A9N7RDX5_STRHE</name>
<evidence type="ECO:0000259" key="2">
    <source>
        <dbReference type="SMART" id="SM01222"/>
    </source>
</evidence>
<dbReference type="Gene3D" id="3.30.70.670">
    <property type="entry name" value="Formiminotransferase, C-terminal subdomain"/>
    <property type="match status" value="1"/>
</dbReference>
<feature type="compositionally biased region" description="Polar residues" evidence="1">
    <location>
        <begin position="132"/>
        <end position="151"/>
    </location>
</feature>
<accession>A0A9N7RDX5</accession>
<dbReference type="InterPro" id="IPR051623">
    <property type="entry name" value="FTCD"/>
</dbReference>
<sequence length="273" mass="29843">MMKQMLGCCKVYISESRNKTALDSIERAAKLFPDAPIVNRFDDAIYNRVGYTLVSDPAPLKGAAFEMVRAAFEAIDLERHCGSHPRLGVVDHLNIVSHSLAVATFLYGAAHREARSLDSIRRELGYFKPNADGNQWTGGPQSEALQLSTDEGPSRAIPKKGVVVIGATRWVDNYNVPIFTSDMAKVRKIARSVSSRGGGKPSVQSMALAHGKGIIEVACNLLDTSEVDGDFVQKEIERLAAEEGLVVGEGYYTDLSQEKLVEKYLNLVARSID</sequence>